<keyword evidence="2" id="KW-0408">Iron</keyword>
<dbReference type="PROSITE" id="PS51379">
    <property type="entry name" value="4FE4S_FER_2"/>
    <property type="match status" value="2"/>
</dbReference>
<accession>A0ABR7NI45</accession>
<sequence>MRNYPRKGILLEQNKEPGLSKEIRILPALPVERSELPGPVSSTPDLLAPYEIVSIAKEANIVDEIDGRRLWKKLAQAARESVSGIVVDALDDEPYISSQLAPTLQFPEQLHQGLRLALRAIGASKSSIEIYRNLFDLDTRIPSSIMGVKVDRISGSYPAESYARRRLQRNSTLVVGACALLFLQRAVYEGLRQTSAFVTVTGDCVANPGNYEVPLGVSAGALLEAVGLITDPKRVVAGGSMTGFSLTDPSTVYLSQTTRGLLAFAEEFQDMGYACLGCGRCTEACPQGLSPYFIYKVMQSHRKHHIELADADLCIGCGSCSYVCPAKLDLAQVMAQAAAYTRRRQTAGGQP</sequence>
<dbReference type="PROSITE" id="PS00198">
    <property type="entry name" value="4FE4S_FER_1"/>
    <property type="match status" value="1"/>
</dbReference>
<comment type="caution">
    <text evidence="5">The sequence shown here is derived from an EMBL/GenBank/DDBJ whole genome shotgun (WGS) entry which is preliminary data.</text>
</comment>
<reference evidence="5 6" key="1">
    <citation type="submission" date="2020-08" db="EMBL/GenBank/DDBJ databases">
        <title>Genome public.</title>
        <authorList>
            <person name="Liu C."/>
            <person name="Sun Q."/>
        </authorList>
    </citation>
    <scope>NUCLEOTIDE SEQUENCE [LARGE SCALE GENOMIC DNA]</scope>
    <source>
        <strain evidence="5 6">BX1</strain>
    </source>
</reference>
<evidence type="ECO:0000313" key="6">
    <source>
        <dbReference type="Proteomes" id="UP000658131"/>
    </source>
</evidence>
<dbReference type="Gene3D" id="3.10.20.600">
    <property type="match status" value="1"/>
</dbReference>
<feature type="domain" description="4Fe-4S ferredoxin-type" evidence="4">
    <location>
        <begin position="304"/>
        <end position="333"/>
    </location>
</feature>
<dbReference type="Pfam" id="PF10531">
    <property type="entry name" value="SLBB"/>
    <property type="match status" value="1"/>
</dbReference>
<dbReference type="EMBL" id="JACRTB010000003">
    <property type="protein sequence ID" value="MBC8575338.1"/>
    <property type="molecule type" value="Genomic_DNA"/>
</dbReference>
<evidence type="ECO:0000256" key="2">
    <source>
        <dbReference type="ARBA" id="ARBA00023004"/>
    </source>
</evidence>
<dbReference type="Pfam" id="PF12838">
    <property type="entry name" value="Fer4_7"/>
    <property type="match status" value="1"/>
</dbReference>
<dbReference type="SUPFAM" id="SSF142984">
    <property type="entry name" value="Nqo1 middle domain-like"/>
    <property type="match status" value="1"/>
</dbReference>
<dbReference type="InterPro" id="IPR010208">
    <property type="entry name" value="Ion_transpt_RnfC/RsxC"/>
</dbReference>
<evidence type="ECO:0000256" key="3">
    <source>
        <dbReference type="ARBA" id="ARBA00023014"/>
    </source>
</evidence>
<organism evidence="5 6">
    <name type="scientific">Yanshouia hominis</name>
    <dbReference type="NCBI Taxonomy" id="2763673"/>
    <lineage>
        <taxon>Bacteria</taxon>
        <taxon>Bacillati</taxon>
        <taxon>Bacillota</taxon>
        <taxon>Clostridia</taxon>
        <taxon>Eubacteriales</taxon>
        <taxon>Oscillospiraceae</taxon>
        <taxon>Yanshouia</taxon>
    </lineage>
</organism>
<dbReference type="InterPro" id="IPR017896">
    <property type="entry name" value="4Fe4S_Fe-S-bd"/>
</dbReference>
<keyword evidence="6" id="KW-1185">Reference proteome</keyword>
<dbReference type="InterPro" id="IPR019554">
    <property type="entry name" value="Soluble_ligand-bd"/>
</dbReference>
<dbReference type="Proteomes" id="UP000658131">
    <property type="component" value="Unassembled WGS sequence"/>
</dbReference>
<evidence type="ECO:0000256" key="1">
    <source>
        <dbReference type="ARBA" id="ARBA00022723"/>
    </source>
</evidence>
<keyword evidence="1" id="KW-0479">Metal-binding</keyword>
<dbReference type="InterPro" id="IPR017900">
    <property type="entry name" value="4Fe4S_Fe_S_CS"/>
</dbReference>
<dbReference type="SUPFAM" id="SSF46548">
    <property type="entry name" value="alpha-helical ferredoxin"/>
    <property type="match status" value="1"/>
</dbReference>
<keyword evidence="3" id="KW-0411">Iron-sulfur</keyword>
<dbReference type="SUPFAM" id="SSF142019">
    <property type="entry name" value="Nqo1 FMN-binding domain-like"/>
    <property type="match status" value="1"/>
</dbReference>
<dbReference type="PANTHER" id="PTHR43034">
    <property type="entry name" value="ION-TRANSLOCATING OXIDOREDUCTASE COMPLEX SUBUNIT C"/>
    <property type="match status" value="1"/>
</dbReference>
<dbReference type="InterPro" id="IPR037225">
    <property type="entry name" value="Nuo51_FMN-bd_sf"/>
</dbReference>
<evidence type="ECO:0000313" key="5">
    <source>
        <dbReference type="EMBL" id="MBC8575338.1"/>
    </source>
</evidence>
<dbReference type="PANTHER" id="PTHR43034:SF2">
    <property type="entry name" value="ION-TRANSLOCATING OXIDOREDUCTASE COMPLEX SUBUNIT C"/>
    <property type="match status" value="1"/>
</dbReference>
<proteinExistence type="predicted"/>
<gene>
    <name evidence="5" type="ORF">H8717_02780</name>
</gene>
<protein>
    <submittedName>
        <fullName evidence="5">SLBB domain-containing protein</fullName>
    </submittedName>
</protein>
<feature type="domain" description="4Fe-4S ferredoxin-type" evidence="4">
    <location>
        <begin position="264"/>
        <end position="295"/>
    </location>
</feature>
<evidence type="ECO:0000259" key="4">
    <source>
        <dbReference type="PROSITE" id="PS51379"/>
    </source>
</evidence>
<dbReference type="RefSeq" id="WP_262398982.1">
    <property type="nucleotide sequence ID" value="NZ_JACRTB010000003.1"/>
</dbReference>
<dbReference type="Gene3D" id="3.30.70.20">
    <property type="match status" value="1"/>
</dbReference>
<name>A0ABR7NI45_9FIRM</name>